<dbReference type="Proteomes" id="UP000007963">
    <property type="component" value="Unassembled WGS sequence"/>
</dbReference>
<organism evidence="1 2">
    <name type="scientific">Aspergillus terreus (strain NIH 2624 / FGSC A1156)</name>
    <dbReference type="NCBI Taxonomy" id="341663"/>
    <lineage>
        <taxon>Eukaryota</taxon>
        <taxon>Fungi</taxon>
        <taxon>Dikarya</taxon>
        <taxon>Ascomycota</taxon>
        <taxon>Pezizomycotina</taxon>
        <taxon>Eurotiomycetes</taxon>
        <taxon>Eurotiomycetidae</taxon>
        <taxon>Eurotiales</taxon>
        <taxon>Aspergillaceae</taxon>
        <taxon>Aspergillus</taxon>
        <taxon>Aspergillus subgen. Circumdati</taxon>
    </lineage>
</organism>
<dbReference type="EMBL" id="CH476597">
    <property type="protein sequence ID" value="EAU36643.1"/>
    <property type="molecule type" value="Genomic_DNA"/>
</dbReference>
<dbReference type="AlphaFoldDB" id="Q0CSG5"/>
<gene>
    <name evidence="1" type="ORF">ATEG_03369</name>
</gene>
<accession>Q0CSG5</accession>
<reference evidence="2" key="1">
    <citation type="submission" date="2005-09" db="EMBL/GenBank/DDBJ databases">
        <title>Annotation of the Aspergillus terreus NIH2624 genome.</title>
        <authorList>
            <person name="Birren B.W."/>
            <person name="Lander E.S."/>
            <person name="Galagan J.E."/>
            <person name="Nusbaum C."/>
            <person name="Devon K."/>
            <person name="Henn M."/>
            <person name="Ma L.-J."/>
            <person name="Jaffe D.B."/>
            <person name="Butler J."/>
            <person name="Alvarez P."/>
            <person name="Gnerre S."/>
            <person name="Grabherr M."/>
            <person name="Kleber M."/>
            <person name="Mauceli E.W."/>
            <person name="Brockman W."/>
            <person name="Rounsley S."/>
            <person name="Young S.K."/>
            <person name="LaButti K."/>
            <person name="Pushparaj V."/>
            <person name="DeCaprio D."/>
            <person name="Crawford M."/>
            <person name="Koehrsen M."/>
            <person name="Engels R."/>
            <person name="Montgomery P."/>
            <person name="Pearson M."/>
            <person name="Howarth C."/>
            <person name="Larson L."/>
            <person name="Luoma S."/>
            <person name="White J."/>
            <person name="Alvarado L."/>
            <person name="Kodira C.D."/>
            <person name="Zeng Q."/>
            <person name="Oleary S."/>
            <person name="Yandava C."/>
            <person name="Denning D.W."/>
            <person name="Nierman W.C."/>
            <person name="Milne T."/>
            <person name="Madden K."/>
        </authorList>
    </citation>
    <scope>NUCLEOTIDE SEQUENCE [LARGE SCALE GENOMIC DNA]</scope>
    <source>
        <strain evidence="2">NIH 2624 / FGSC A1156</strain>
    </source>
</reference>
<evidence type="ECO:0000313" key="1">
    <source>
        <dbReference type="EMBL" id="EAU36643.1"/>
    </source>
</evidence>
<dbReference type="RefSeq" id="XP_001212547.1">
    <property type="nucleotide sequence ID" value="XM_001212547.1"/>
</dbReference>
<sequence>MVMPAANPLVVVATKTGAPSHPSQRPIFSLSSCHPYLNSSFRIARPLRTRHTASQMLFPTRQTARGRCAATLASSTGTPAFISARLSMLASRVGRSTMFVLPMLYSSGSRYVSDGGWRSVVIPDECRSFQNKLDGCAYAYPVVPVMMPGFTPTSSSVRFGGMVSRRREVEVDGGVEVREVGCVVGDRDSGVEDGVLPAERERVMRRGVGVGMSMSAVGVDAPDGVEDLIRLDRRWGCEVSSGDDAVRLRASGMAIGVVVLDAASAAAAFVEMFFEAWKY</sequence>
<evidence type="ECO:0000313" key="2">
    <source>
        <dbReference type="Proteomes" id="UP000007963"/>
    </source>
</evidence>
<dbReference type="HOGENOM" id="CLU_997417_0_0_1"/>
<name>Q0CSG5_ASPTN</name>
<dbReference type="GeneID" id="4317915"/>
<proteinExistence type="predicted"/>
<dbReference type="VEuPathDB" id="FungiDB:ATEG_03369"/>
<protein>
    <submittedName>
        <fullName evidence="1">Uncharacterized protein</fullName>
    </submittedName>
</protein>